<protein>
    <submittedName>
        <fullName evidence="2">Uncharacterized protein</fullName>
    </submittedName>
</protein>
<proteinExistence type="predicted"/>
<dbReference type="AlphaFoldDB" id="A0A6G1KJB8"/>
<gene>
    <name evidence="2" type="ORF">K504DRAFT_204659</name>
</gene>
<reference evidence="2" key="1">
    <citation type="journal article" date="2020" name="Stud. Mycol.">
        <title>101 Dothideomycetes genomes: a test case for predicting lifestyles and emergence of pathogens.</title>
        <authorList>
            <person name="Haridas S."/>
            <person name="Albert R."/>
            <person name="Binder M."/>
            <person name="Bloem J."/>
            <person name="Labutti K."/>
            <person name="Salamov A."/>
            <person name="Andreopoulos B."/>
            <person name="Baker S."/>
            <person name="Barry K."/>
            <person name="Bills G."/>
            <person name="Bluhm B."/>
            <person name="Cannon C."/>
            <person name="Castanera R."/>
            <person name="Culley D."/>
            <person name="Daum C."/>
            <person name="Ezra D."/>
            <person name="Gonzalez J."/>
            <person name="Henrissat B."/>
            <person name="Kuo A."/>
            <person name="Liang C."/>
            <person name="Lipzen A."/>
            <person name="Lutzoni F."/>
            <person name="Magnuson J."/>
            <person name="Mondo S."/>
            <person name="Nolan M."/>
            <person name="Ohm R."/>
            <person name="Pangilinan J."/>
            <person name="Park H.-J."/>
            <person name="Ramirez L."/>
            <person name="Alfaro M."/>
            <person name="Sun H."/>
            <person name="Tritt A."/>
            <person name="Yoshinaga Y."/>
            <person name="Zwiers L.-H."/>
            <person name="Turgeon B."/>
            <person name="Goodwin S."/>
            <person name="Spatafora J."/>
            <person name="Crous P."/>
            <person name="Grigoriev I."/>
        </authorList>
    </citation>
    <scope>NUCLEOTIDE SEQUENCE</scope>
    <source>
        <strain evidence="2">CBS 279.74</strain>
    </source>
</reference>
<evidence type="ECO:0000313" key="2">
    <source>
        <dbReference type="EMBL" id="KAF2712457.1"/>
    </source>
</evidence>
<keyword evidence="3" id="KW-1185">Reference proteome</keyword>
<evidence type="ECO:0000313" key="3">
    <source>
        <dbReference type="Proteomes" id="UP000799428"/>
    </source>
</evidence>
<organism evidence="2 3">
    <name type="scientific">Pleomassaria siparia CBS 279.74</name>
    <dbReference type="NCBI Taxonomy" id="1314801"/>
    <lineage>
        <taxon>Eukaryota</taxon>
        <taxon>Fungi</taxon>
        <taxon>Dikarya</taxon>
        <taxon>Ascomycota</taxon>
        <taxon>Pezizomycotina</taxon>
        <taxon>Dothideomycetes</taxon>
        <taxon>Pleosporomycetidae</taxon>
        <taxon>Pleosporales</taxon>
        <taxon>Pleomassariaceae</taxon>
        <taxon>Pleomassaria</taxon>
    </lineage>
</organism>
<accession>A0A6G1KJB8</accession>
<dbReference type="Proteomes" id="UP000799428">
    <property type="component" value="Unassembled WGS sequence"/>
</dbReference>
<keyword evidence="1" id="KW-0812">Transmembrane</keyword>
<keyword evidence="1" id="KW-0472">Membrane</keyword>
<sequence>MEAEAQFHNYFACLVFTSIYTISFLHLPCAICYVCSFLQGFLCNISSHTHTHTHT</sequence>
<keyword evidence="1" id="KW-1133">Transmembrane helix</keyword>
<name>A0A6G1KJB8_9PLEO</name>
<feature type="transmembrane region" description="Helical" evidence="1">
    <location>
        <begin position="7"/>
        <end position="27"/>
    </location>
</feature>
<dbReference type="EMBL" id="MU005766">
    <property type="protein sequence ID" value="KAF2712457.1"/>
    <property type="molecule type" value="Genomic_DNA"/>
</dbReference>
<evidence type="ECO:0000256" key="1">
    <source>
        <dbReference type="SAM" id="Phobius"/>
    </source>
</evidence>